<dbReference type="InterPro" id="IPR036126">
    <property type="entry name" value="TBCA_sf"/>
</dbReference>
<evidence type="ECO:0000256" key="3">
    <source>
        <dbReference type="RuleBase" id="RU364030"/>
    </source>
</evidence>
<evidence type="ECO:0000256" key="2">
    <source>
        <dbReference type="ARBA" id="ARBA00023186"/>
    </source>
</evidence>
<protein>
    <recommendedName>
        <fullName evidence="3">Tubulin-specific chaperone A</fullName>
    </recommendedName>
</protein>
<evidence type="ECO:0000313" key="5">
    <source>
        <dbReference type="Proteomes" id="UP001530315"/>
    </source>
</evidence>
<keyword evidence="2 3" id="KW-0143">Chaperone</keyword>
<dbReference type="GO" id="GO:0007021">
    <property type="term" value="P:tubulin complex assembly"/>
    <property type="evidence" value="ECO:0007669"/>
    <property type="project" value="UniProtKB-UniRule"/>
</dbReference>
<dbReference type="Gene3D" id="1.20.58.90">
    <property type="match status" value="1"/>
</dbReference>
<keyword evidence="3" id="KW-0963">Cytoplasm</keyword>
<dbReference type="Pfam" id="PF02970">
    <property type="entry name" value="TBCA"/>
    <property type="match status" value="1"/>
</dbReference>
<dbReference type="GO" id="GO:0005874">
    <property type="term" value="C:microtubule"/>
    <property type="evidence" value="ECO:0007669"/>
    <property type="project" value="UniProtKB-KW"/>
</dbReference>
<comment type="subcellular location">
    <subcellularLocation>
        <location evidence="3">Cytoplasm</location>
        <location evidence="3">Cytoskeleton</location>
    </subcellularLocation>
</comment>
<comment type="caution">
    <text evidence="4">The sequence shown here is derived from an EMBL/GenBank/DDBJ whole genome shotgun (WGS) entry which is preliminary data.</text>
</comment>
<dbReference type="AlphaFoldDB" id="A0ABD3PQI9"/>
<evidence type="ECO:0000256" key="1">
    <source>
        <dbReference type="ARBA" id="ARBA00006806"/>
    </source>
</evidence>
<dbReference type="SUPFAM" id="SSF46988">
    <property type="entry name" value="Tubulin chaperone cofactor A"/>
    <property type="match status" value="1"/>
</dbReference>
<comment type="similarity">
    <text evidence="1 3">Belongs to the TBCA family.</text>
</comment>
<name>A0ABD3PQI9_9STRA</name>
<dbReference type="InterPro" id="IPR004226">
    <property type="entry name" value="TBCA"/>
</dbReference>
<evidence type="ECO:0000313" key="4">
    <source>
        <dbReference type="EMBL" id="KAL3789839.1"/>
    </source>
</evidence>
<keyword evidence="5" id="KW-1185">Reference proteome</keyword>
<keyword evidence="3" id="KW-0206">Cytoskeleton</keyword>
<sequence>MPEEVTYYENEVVENEAKLQQMKDDNGDKYDIKKFQEVLSESHMMIPDSINRRDNALVDLREFLALLKTEEVGNSDLMACEWMGEARKILGEIGLDNEEGGCSDEGGDVAVTAVDGLAEGEEF</sequence>
<gene>
    <name evidence="4" type="ORF">ACHAW5_011262</name>
</gene>
<dbReference type="GO" id="GO:0007023">
    <property type="term" value="P:post-chaperonin tubulin folding pathway"/>
    <property type="evidence" value="ECO:0007669"/>
    <property type="project" value="UniProtKB-UniRule"/>
</dbReference>
<comment type="subunit">
    <text evidence="3">Supercomplex made of cofactors A to E. Cofactors A and D function by capturing and stabilizing tubulin in a quasi-native conformation. Cofactor E binds to the cofactor D-tubulin complex; interaction with cofactor C then causes the release of tubulin polypeptides that are committed to the native state.</text>
</comment>
<dbReference type="PANTHER" id="PTHR21500:SF0">
    <property type="entry name" value="TUBULIN-SPECIFIC CHAPERONE A"/>
    <property type="match status" value="1"/>
</dbReference>
<dbReference type="PANTHER" id="PTHR21500">
    <property type="entry name" value="TUBULIN-SPECIFIC CHAPERONE A"/>
    <property type="match status" value="1"/>
</dbReference>
<keyword evidence="3" id="KW-0493">Microtubule</keyword>
<dbReference type="Proteomes" id="UP001530315">
    <property type="component" value="Unassembled WGS sequence"/>
</dbReference>
<proteinExistence type="inferred from homology"/>
<dbReference type="EMBL" id="JALLAZ020000668">
    <property type="protein sequence ID" value="KAL3789839.1"/>
    <property type="molecule type" value="Genomic_DNA"/>
</dbReference>
<reference evidence="4 5" key="1">
    <citation type="submission" date="2024-10" db="EMBL/GenBank/DDBJ databases">
        <title>Updated reference genomes for cyclostephanoid diatoms.</title>
        <authorList>
            <person name="Roberts W.R."/>
            <person name="Alverson A.J."/>
        </authorList>
    </citation>
    <scope>NUCLEOTIDE SEQUENCE [LARGE SCALE GENOMIC DNA]</scope>
    <source>
        <strain evidence="4 5">AJA276-08</strain>
    </source>
</reference>
<accession>A0ABD3PQI9</accession>
<organism evidence="4 5">
    <name type="scientific">Stephanodiscus triporus</name>
    <dbReference type="NCBI Taxonomy" id="2934178"/>
    <lineage>
        <taxon>Eukaryota</taxon>
        <taxon>Sar</taxon>
        <taxon>Stramenopiles</taxon>
        <taxon>Ochrophyta</taxon>
        <taxon>Bacillariophyta</taxon>
        <taxon>Coscinodiscophyceae</taxon>
        <taxon>Thalassiosirophycidae</taxon>
        <taxon>Stephanodiscales</taxon>
        <taxon>Stephanodiscaceae</taxon>
        <taxon>Stephanodiscus</taxon>
    </lineage>
</organism>